<evidence type="ECO:0000313" key="3">
    <source>
        <dbReference type="Proteomes" id="UP000623678"/>
    </source>
</evidence>
<dbReference type="CDD" id="cd07750">
    <property type="entry name" value="PolyPPase_VTC_like"/>
    <property type="match status" value="1"/>
</dbReference>
<name>A0A926EP88_9FIRM</name>
<dbReference type="EMBL" id="JACRTD010000007">
    <property type="protein sequence ID" value="MBC8585995.1"/>
    <property type="molecule type" value="Genomic_DNA"/>
</dbReference>
<keyword evidence="3" id="KW-1185">Reference proteome</keyword>
<dbReference type="InterPro" id="IPR018966">
    <property type="entry name" value="VTC_domain"/>
</dbReference>
<dbReference type="Proteomes" id="UP000623678">
    <property type="component" value="Unassembled WGS sequence"/>
</dbReference>
<dbReference type="InterPro" id="IPR042267">
    <property type="entry name" value="VTC_sf"/>
</dbReference>
<dbReference type="Gene3D" id="3.20.100.30">
    <property type="entry name" value="VTC, catalytic tunnel domain"/>
    <property type="match status" value="1"/>
</dbReference>
<comment type="caution">
    <text evidence="2">The sequence shown here is derived from an EMBL/GenBank/DDBJ whole genome shotgun (WGS) entry which is preliminary data.</text>
</comment>
<dbReference type="GO" id="GO:0006799">
    <property type="term" value="P:polyphosphate biosynthetic process"/>
    <property type="evidence" value="ECO:0007669"/>
    <property type="project" value="UniProtKB-ARBA"/>
</dbReference>
<gene>
    <name evidence="2" type="ORF">H8705_10405</name>
</gene>
<dbReference type="AlphaFoldDB" id="A0A926EP88"/>
<dbReference type="RefSeq" id="WP_262395710.1">
    <property type="nucleotide sequence ID" value="NZ_JACRTD010000007.1"/>
</dbReference>
<sequence>MAEYQNVFERYEKKYMLDQVQYSLLRQALKEKMQEDQYGLHTIGNIYYDTEDYELIRTSLEKPIYKEKLRLRSYGTPRKDSVVFVELKKKYAGVVYKRRTGMELSQAQEYLKKGMRPDTQEPQILNEIDWFLKQHMVSGKIYIAYDRIALAGKEDASLRITFDRNLRYRKTMLDLSRGDWGHELLEEGKILMEVKISQAMPLWLSRQLSKLEIYPVSFSKYGECYRKYLKSDLTAIGGIICA</sequence>
<organism evidence="2 3">
    <name type="scientific">Youxingia wuxianensis</name>
    <dbReference type="NCBI Taxonomy" id="2763678"/>
    <lineage>
        <taxon>Bacteria</taxon>
        <taxon>Bacillati</taxon>
        <taxon>Bacillota</taxon>
        <taxon>Clostridia</taxon>
        <taxon>Eubacteriales</taxon>
        <taxon>Oscillospiraceae</taxon>
        <taxon>Youxingia</taxon>
    </lineage>
</organism>
<protein>
    <submittedName>
        <fullName evidence="2">Polyphosphate polymerase domain-containing protein</fullName>
    </submittedName>
</protein>
<evidence type="ECO:0000259" key="1">
    <source>
        <dbReference type="Pfam" id="PF09359"/>
    </source>
</evidence>
<proteinExistence type="predicted"/>
<accession>A0A926EP88</accession>
<reference evidence="2" key="1">
    <citation type="submission" date="2020-08" db="EMBL/GenBank/DDBJ databases">
        <title>Genome public.</title>
        <authorList>
            <person name="Liu C."/>
            <person name="Sun Q."/>
        </authorList>
    </citation>
    <scope>NUCLEOTIDE SEQUENCE</scope>
    <source>
        <strain evidence="2">NSJ-64</strain>
    </source>
</reference>
<dbReference type="Pfam" id="PF09359">
    <property type="entry name" value="VTC"/>
    <property type="match status" value="1"/>
</dbReference>
<feature type="domain" description="VTC" evidence="1">
    <location>
        <begin position="9"/>
        <end position="226"/>
    </location>
</feature>
<evidence type="ECO:0000313" key="2">
    <source>
        <dbReference type="EMBL" id="MBC8585995.1"/>
    </source>
</evidence>